<protein>
    <submittedName>
        <fullName evidence="1">27375_t:CDS:1</fullName>
    </submittedName>
</protein>
<accession>A0ACA9K939</accession>
<dbReference type="EMBL" id="CAJVQC010000073">
    <property type="protein sequence ID" value="CAG8460145.1"/>
    <property type="molecule type" value="Genomic_DNA"/>
</dbReference>
<evidence type="ECO:0000313" key="1">
    <source>
        <dbReference type="EMBL" id="CAG8460145.1"/>
    </source>
</evidence>
<organism evidence="1 2">
    <name type="scientific">Racocetra persica</name>
    <dbReference type="NCBI Taxonomy" id="160502"/>
    <lineage>
        <taxon>Eukaryota</taxon>
        <taxon>Fungi</taxon>
        <taxon>Fungi incertae sedis</taxon>
        <taxon>Mucoromycota</taxon>
        <taxon>Glomeromycotina</taxon>
        <taxon>Glomeromycetes</taxon>
        <taxon>Diversisporales</taxon>
        <taxon>Gigasporaceae</taxon>
        <taxon>Racocetra</taxon>
    </lineage>
</organism>
<reference evidence="1" key="1">
    <citation type="submission" date="2021-06" db="EMBL/GenBank/DDBJ databases">
        <authorList>
            <person name="Kallberg Y."/>
            <person name="Tangrot J."/>
            <person name="Rosling A."/>
        </authorList>
    </citation>
    <scope>NUCLEOTIDE SEQUENCE</scope>
    <source>
        <strain evidence="1">MA461A</strain>
    </source>
</reference>
<comment type="caution">
    <text evidence="1">The sequence shown here is derived from an EMBL/GenBank/DDBJ whole genome shotgun (WGS) entry which is preliminary data.</text>
</comment>
<evidence type="ECO:0000313" key="2">
    <source>
        <dbReference type="Proteomes" id="UP000789920"/>
    </source>
</evidence>
<name>A0ACA9K939_9GLOM</name>
<dbReference type="Proteomes" id="UP000789920">
    <property type="component" value="Unassembled WGS sequence"/>
</dbReference>
<proteinExistence type="predicted"/>
<gene>
    <name evidence="1" type="ORF">RPERSI_LOCUS119</name>
</gene>
<sequence>MNSFTVHTETKPTETVQYFPTVGEPVIGHTDGRFPQLSLDEQAGQAVEKAQRLAVKEEESAQSASSDDQKEHSPTPSASKTTYTCHVCAPMGTSRELGSVSQIQLNQASASSNDGGSANPR</sequence>
<keyword evidence="2" id="KW-1185">Reference proteome</keyword>